<evidence type="ECO:0000313" key="1">
    <source>
        <dbReference type="EMBL" id="GBP90569.1"/>
    </source>
</evidence>
<evidence type="ECO:0000313" key="2">
    <source>
        <dbReference type="Proteomes" id="UP000299102"/>
    </source>
</evidence>
<reference evidence="1 2" key="1">
    <citation type="journal article" date="2019" name="Commun. Biol.">
        <title>The bagworm genome reveals a unique fibroin gene that provides high tensile strength.</title>
        <authorList>
            <person name="Kono N."/>
            <person name="Nakamura H."/>
            <person name="Ohtoshi R."/>
            <person name="Tomita M."/>
            <person name="Numata K."/>
            <person name="Arakawa K."/>
        </authorList>
    </citation>
    <scope>NUCLEOTIDE SEQUENCE [LARGE SCALE GENOMIC DNA]</scope>
</reference>
<accession>A0A4C1ZU44</accession>
<dbReference type="Proteomes" id="UP000299102">
    <property type="component" value="Unassembled WGS sequence"/>
</dbReference>
<protein>
    <submittedName>
        <fullName evidence="1">Uncharacterized protein</fullName>
    </submittedName>
</protein>
<name>A0A4C1ZU44_EUMVA</name>
<organism evidence="1 2">
    <name type="scientific">Eumeta variegata</name>
    <name type="common">Bagworm moth</name>
    <name type="synonym">Eumeta japonica</name>
    <dbReference type="NCBI Taxonomy" id="151549"/>
    <lineage>
        <taxon>Eukaryota</taxon>
        <taxon>Metazoa</taxon>
        <taxon>Ecdysozoa</taxon>
        <taxon>Arthropoda</taxon>
        <taxon>Hexapoda</taxon>
        <taxon>Insecta</taxon>
        <taxon>Pterygota</taxon>
        <taxon>Neoptera</taxon>
        <taxon>Endopterygota</taxon>
        <taxon>Lepidoptera</taxon>
        <taxon>Glossata</taxon>
        <taxon>Ditrysia</taxon>
        <taxon>Tineoidea</taxon>
        <taxon>Psychidae</taxon>
        <taxon>Oiketicinae</taxon>
        <taxon>Eumeta</taxon>
    </lineage>
</organism>
<proteinExistence type="predicted"/>
<dbReference type="AlphaFoldDB" id="A0A4C1ZU44"/>
<sequence length="106" mass="11929">MHITTHGLVQKYQIYNKIPAPRSDRIGSLFKNQLSSEQKHERRLDATEKDVAPHRKTITGLAQFAEITLSSRIGLEISITQLLATRELLYKLAQGPAASTYLALQQ</sequence>
<dbReference type="EMBL" id="BGZK01002092">
    <property type="protein sequence ID" value="GBP90569.1"/>
    <property type="molecule type" value="Genomic_DNA"/>
</dbReference>
<comment type="caution">
    <text evidence="1">The sequence shown here is derived from an EMBL/GenBank/DDBJ whole genome shotgun (WGS) entry which is preliminary data.</text>
</comment>
<keyword evidence="2" id="KW-1185">Reference proteome</keyword>
<gene>
    <name evidence="1" type="ORF">EVAR_68257_1</name>
</gene>